<dbReference type="PANTHER" id="PTHR43080:SF29">
    <property type="entry name" value="OS02G0818000 PROTEIN"/>
    <property type="match status" value="1"/>
</dbReference>
<dbReference type="Pfam" id="PF00571">
    <property type="entry name" value="CBS"/>
    <property type="match status" value="2"/>
</dbReference>
<keyword evidence="6" id="KW-1185">Reference proteome</keyword>
<dbReference type="PANTHER" id="PTHR43080">
    <property type="entry name" value="CBS DOMAIN-CONTAINING PROTEIN CBSX3, MITOCHONDRIAL"/>
    <property type="match status" value="1"/>
</dbReference>
<proteinExistence type="predicted"/>
<evidence type="ECO:0000313" key="5">
    <source>
        <dbReference type="EMBL" id="QOV33730.1"/>
    </source>
</evidence>
<gene>
    <name evidence="5" type="ORF">IM697_26455</name>
</gene>
<reference evidence="5 6" key="1">
    <citation type="submission" date="2020-10" db="EMBL/GenBank/DDBJ databases">
        <title>Streptomyces ferrugineus complate genome analysis.</title>
        <authorList>
            <person name="Anwar N."/>
        </authorList>
    </citation>
    <scope>NUCLEOTIDE SEQUENCE [LARGE SCALE GENOMIC DNA]</scope>
    <source>
        <strain evidence="5 6">CCTCC AA2014009</strain>
    </source>
</reference>
<dbReference type="InterPro" id="IPR007055">
    <property type="entry name" value="BON_dom"/>
</dbReference>
<dbReference type="AlphaFoldDB" id="A0A7M2SBJ7"/>
<evidence type="ECO:0000259" key="3">
    <source>
        <dbReference type="PROSITE" id="PS50914"/>
    </source>
</evidence>
<dbReference type="Pfam" id="PF04972">
    <property type="entry name" value="BON"/>
    <property type="match status" value="1"/>
</dbReference>
<feature type="domain" description="BON" evidence="3">
    <location>
        <begin position="146"/>
        <end position="215"/>
    </location>
</feature>
<dbReference type="RefSeq" id="WP_194038606.1">
    <property type="nucleotide sequence ID" value="NZ_CP063373.1"/>
</dbReference>
<dbReference type="CDD" id="cd04586">
    <property type="entry name" value="CBS_pair_BON_assoc"/>
    <property type="match status" value="1"/>
</dbReference>
<dbReference type="PIRSF" id="PIRSF036990">
    <property type="entry name" value="UCP036990_CBS_BON"/>
    <property type="match status" value="1"/>
</dbReference>
<dbReference type="InterPro" id="IPR017080">
    <property type="entry name" value="UCP036990_CBS_BON"/>
</dbReference>
<dbReference type="SUPFAM" id="SSF54631">
    <property type="entry name" value="CBS-domain pair"/>
    <property type="match status" value="1"/>
</dbReference>
<feature type="domain" description="CBS" evidence="4">
    <location>
        <begin position="12"/>
        <end position="69"/>
    </location>
</feature>
<sequence>MNGTPSFVSDVMTRTVVAVRRGATFKDIAKAMDRWNVSALPVVDDENKVIGVVSEADLLRKEEFRESDPGPSVPPTELAALTKADARTAEQLMTTPAVTAGEHDTLARAARSMAHRGVKRLPVVDGGGVLKGIVSRSDLLKGFLRDDESIAEEVRHEVVARLFPEAEDAIRVEVHEGVVRITGRVRDTTVVPLVTWLTRAVEGVVGVDCELLGPPRRPVLDPDPLDDTALIRPPGVVEPR</sequence>
<dbReference type="InterPro" id="IPR000644">
    <property type="entry name" value="CBS_dom"/>
</dbReference>
<dbReference type="KEGG" id="sfeu:IM697_26455"/>
<dbReference type="InterPro" id="IPR051257">
    <property type="entry name" value="Diverse_CBS-Domain"/>
</dbReference>
<dbReference type="EMBL" id="CP063373">
    <property type="protein sequence ID" value="QOV33730.1"/>
    <property type="molecule type" value="Genomic_DNA"/>
</dbReference>
<feature type="domain" description="CBS" evidence="4">
    <location>
        <begin position="93"/>
        <end position="149"/>
    </location>
</feature>
<dbReference type="Proteomes" id="UP000594205">
    <property type="component" value="Chromosome"/>
</dbReference>
<name>A0A7M2SBJ7_9ACTN</name>
<dbReference type="PROSITE" id="PS51371">
    <property type="entry name" value="CBS"/>
    <property type="match status" value="2"/>
</dbReference>
<keyword evidence="1 2" id="KW-0129">CBS domain</keyword>
<dbReference type="Gene3D" id="3.10.580.10">
    <property type="entry name" value="CBS-domain"/>
    <property type="match status" value="1"/>
</dbReference>
<dbReference type="InterPro" id="IPR046342">
    <property type="entry name" value="CBS_dom_sf"/>
</dbReference>
<dbReference type="PROSITE" id="PS50914">
    <property type="entry name" value="BON"/>
    <property type="match status" value="1"/>
</dbReference>
<dbReference type="SMART" id="SM00116">
    <property type="entry name" value="CBS"/>
    <property type="match status" value="2"/>
</dbReference>
<organism evidence="5 6">
    <name type="scientific">Streptomyces ferrugineus</name>
    <dbReference type="NCBI Taxonomy" id="1413221"/>
    <lineage>
        <taxon>Bacteria</taxon>
        <taxon>Bacillati</taxon>
        <taxon>Actinomycetota</taxon>
        <taxon>Actinomycetes</taxon>
        <taxon>Kitasatosporales</taxon>
        <taxon>Streptomycetaceae</taxon>
        <taxon>Streptomyces</taxon>
    </lineage>
</organism>
<evidence type="ECO:0000313" key="6">
    <source>
        <dbReference type="Proteomes" id="UP000594205"/>
    </source>
</evidence>
<evidence type="ECO:0000256" key="2">
    <source>
        <dbReference type="PROSITE-ProRule" id="PRU00703"/>
    </source>
</evidence>
<evidence type="ECO:0000256" key="1">
    <source>
        <dbReference type="ARBA" id="ARBA00023122"/>
    </source>
</evidence>
<accession>A0A7M2SBJ7</accession>
<evidence type="ECO:0000259" key="4">
    <source>
        <dbReference type="PROSITE" id="PS51371"/>
    </source>
</evidence>
<protein>
    <submittedName>
        <fullName evidence="5">CBS domain-containing protein</fullName>
    </submittedName>
</protein>